<dbReference type="InterPro" id="IPR036514">
    <property type="entry name" value="SGNH_hydro_sf"/>
</dbReference>
<dbReference type="RefSeq" id="WP_091590130.1">
    <property type="nucleotide sequence ID" value="NZ_FNEE01000001.1"/>
</dbReference>
<comment type="subcellular location">
    <subcellularLocation>
        <location evidence="1">Secreted</location>
    </subcellularLocation>
</comment>
<evidence type="ECO:0000313" key="5">
    <source>
        <dbReference type="Proteomes" id="UP000198894"/>
    </source>
</evidence>
<dbReference type="InterPro" id="IPR018511">
    <property type="entry name" value="Hemolysin-typ_Ca-bd_CS"/>
</dbReference>
<gene>
    <name evidence="4" type="ORF">SAMN05428953_101264</name>
</gene>
<dbReference type="InterPro" id="IPR011049">
    <property type="entry name" value="Serralysin-like_metalloprot_C"/>
</dbReference>
<dbReference type="GO" id="GO:0016788">
    <property type="term" value="F:hydrolase activity, acting on ester bonds"/>
    <property type="evidence" value="ECO:0007669"/>
    <property type="project" value="UniProtKB-ARBA"/>
</dbReference>
<dbReference type="SUPFAM" id="SSF51120">
    <property type="entry name" value="beta-Roll"/>
    <property type="match status" value="4"/>
</dbReference>
<dbReference type="Gene3D" id="2.150.10.10">
    <property type="entry name" value="Serralysin-like metalloprotease, C-terminal"/>
    <property type="match status" value="3"/>
</dbReference>
<protein>
    <submittedName>
        <fullName evidence="4">Lysophospholipase L1</fullName>
    </submittedName>
</protein>
<organism evidence="4 5">
    <name type="scientific">Mesorhizobium muleiense</name>
    <dbReference type="NCBI Taxonomy" id="1004279"/>
    <lineage>
        <taxon>Bacteria</taxon>
        <taxon>Pseudomonadati</taxon>
        <taxon>Pseudomonadota</taxon>
        <taxon>Alphaproteobacteria</taxon>
        <taxon>Hyphomicrobiales</taxon>
        <taxon>Phyllobacteriaceae</taxon>
        <taxon>Mesorhizobium</taxon>
    </lineage>
</organism>
<proteinExistence type="predicted"/>
<evidence type="ECO:0000313" key="4">
    <source>
        <dbReference type="EMBL" id="SDI14087.1"/>
    </source>
</evidence>
<dbReference type="GO" id="GO:0005576">
    <property type="term" value="C:extracellular region"/>
    <property type="evidence" value="ECO:0007669"/>
    <property type="project" value="UniProtKB-SubCell"/>
</dbReference>
<evidence type="ECO:0000256" key="1">
    <source>
        <dbReference type="ARBA" id="ARBA00004613"/>
    </source>
</evidence>
<dbReference type="PANTHER" id="PTHR38340:SF1">
    <property type="entry name" value="S-LAYER PROTEIN"/>
    <property type="match status" value="1"/>
</dbReference>
<keyword evidence="5" id="KW-1185">Reference proteome</keyword>
<keyword evidence="2" id="KW-0964">Secreted</keyword>
<dbReference type="Pfam" id="PF13472">
    <property type="entry name" value="Lipase_GDSL_2"/>
    <property type="match status" value="1"/>
</dbReference>
<dbReference type="EMBL" id="FNEE01000001">
    <property type="protein sequence ID" value="SDI14087.1"/>
    <property type="molecule type" value="Genomic_DNA"/>
</dbReference>
<dbReference type="Gene3D" id="3.40.50.1110">
    <property type="entry name" value="SGNH hydrolase"/>
    <property type="match status" value="1"/>
</dbReference>
<dbReference type="InterPro" id="IPR001343">
    <property type="entry name" value="Hemolysn_Ca-bd"/>
</dbReference>
<dbReference type="Proteomes" id="UP000198894">
    <property type="component" value="Unassembled WGS sequence"/>
</dbReference>
<evidence type="ECO:0000256" key="2">
    <source>
        <dbReference type="ARBA" id="ARBA00022525"/>
    </source>
</evidence>
<dbReference type="Pfam" id="PF00353">
    <property type="entry name" value="HemolysinCabind"/>
    <property type="match status" value="4"/>
</dbReference>
<name>A0A1G8I5H7_9HYPH</name>
<dbReference type="AlphaFoldDB" id="A0A1G8I5H7"/>
<dbReference type="PRINTS" id="PR00313">
    <property type="entry name" value="CABNDNGRPT"/>
</dbReference>
<sequence length="716" mass="73677">MTVFYDSSRPDAFIGGAGSDAVNYGASSRGVVADLASGHAYKLLSILPLGDSITYGVIASSSDTESGGYRKFMLEQLAALNVKIDFVGSSSNGPASMVDRDHEGHRNWTLNQLNGIDNDVVAATKPDAVLLIAGTNDSSTDSVPTMLQDLRSLLLSLTSSDPALTVFVGSLPPVRVGQQSQARADRVDAYNDAMPGLISELAAQGHKIAFVDMRDLTPDDITAPPLDSGLHPTAGGYAKIASHWMAALEHHLGLDGTGIGSDRDTFTSIENLTGSSFADQLGGNEGANVLDGLAGDDLLEGRGGSDQLIGGVGADTLVGGTGNDVYYVDNAGDKTIEATNGGVDETHAYTNWTLADNVENLFLRSAANLAAKGNGLANTMVGNGAANTLEGLGGDDRLDGRGGSDRLVAGLGADILTGGTGNDSFVFAAGHGHDTVTDFDLSGDDLLEISGYQRYSELRQVGTDTLVVLSDSDTVLLKGVTSASLSSSDFVWIDPLDEPPPGSIVGDDGNNTLTGGPGADVIYGMGGSDILNGKAGADTLVGGAGDDVFHVDNAGDKTIEENNGGFDETHAYVNWTLADNVENLFLRSAANLAGKGNELANTMIGNGAANTLEGLGGADRLDGRGGSDRLVGGLGTDILTGGTGNDSFVFAAGHGHDTITDFDLSGDDLLEISGYQRYSELRQVGSDTLVVFSDSDTLSLNGVLVASISNSDFLFV</sequence>
<accession>A0A1G8I5H7</accession>
<reference evidence="5" key="1">
    <citation type="submission" date="2016-10" db="EMBL/GenBank/DDBJ databases">
        <authorList>
            <person name="Varghese N."/>
            <person name="Submissions S."/>
        </authorList>
    </citation>
    <scope>NUCLEOTIDE SEQUENCE [LARGE SCALE GENOMIC DNA]</scope>
    <source>
        <strain evidence="5">CGMCC 1.11022</strain>
    </source>
</reference>
<dbReference type="SUPFAM" id="SSF52266">
    <property type="entry name" value="SGNH hydrolase"/>
    <property type="match status" value="1"/>
</dbReference>
<dbReference type="PANTHER" id="PTHR38340">
    <property type="entry name" value="S-LAYER PROTEIN"/>
    <property type="match status" value="1"/>
</dbReference>
<dbReference type="InterPro" id="IPR050557">
    <property type="entry name" value="RTX_toxin/Mannuronan_C5-epim"/>
</dbReference>
<dbReference type="PROSITE" id="PS00330">
    <property type="entry name" value="HEMOLYSIN_CALCIUM"/>
    <property type="match status" value="6"/>
</dbReference>
<dbReference type="GO" id="GO:0005509">
    <property type="term" value="F:calcium ion binding"/>
    <property type="evidence" value="ECO:0007669"/>
    <property type="project" value="InterPro"/>
</dbReference>
<feature type="domain" description="SGNH hydrolase-type esterase" evidence="3">
    <location>
        <begin position="49"/>
        <end position="238"/>
    </location>
</feature>
<dbReference type="InterPro" id="IPR013830">
    <property type="entry name" value="SGNH_hydro"/>
</dbReference>
<evidence type="ECO:0000259" key="3">
    <source>
        <dbReference type="Pfam" id="PF13472"/>
    </source>
</evidence>